<evidence type="ECO:0008006" key="5">
    <source>
        <dbReference type="Google" id="ProtNLM"/>
    </source>
</evidence>
<evidence type="ECO:0000256" key="2">
    <source>
        <dbReference type="SAM" id="MobiDB-lite"/>
    </source>
</evidence>
<dbReference type="PANTHER" id="PTHR15268">
    <property type="entry name" value="THRAP3/BCLAF1"/>
    <property type="match status" value="1"/>
</dbReference>
<dbReference type="STRING" id="1676925.ENSPKIP00000007013"/>
<dbReference type="GeneTree" id="ENSGT00950000183163"/>
<comment type="similarity">
    <text evidence="1">Belongs to the BCLAF1/THRAP3 family.</text>
</comment>
<feature type="compositionally biased region" description="Acidic residues" evidence="2">
    <location>
        <begin position="57"/>
        <end position="68"/>
    </location>
</feature>
<proteinExistence type="inferred from homology"/>
<feature type="compositionally biased region" description="Basic and acidic residues" evidence="2">
    <location>
        <begin position="69"/>
        <end position="82"/>
    </location>
</feature>
<accession>A0A3B3QLM0</accession>
<dbReference type="GO" id="GO:0003677">
    <property type="term" value="F:DNA binding"/>
    <property type="evidence" value="ECO:0007669"/>
    <property type="project" value="TreeGrafter"/>
</dbReference>
<keyword evidence="4" id="KW-1185">Reference proteome</keyword>
<organism evidence="3 4">
    <name type="scientific">Paramormyrops kingsleyae</name>
    <dbReference type="NCBI Taxonomy" id="1676925"/>
    <lineage>
        <taxon>Eukaryota</taxon>
        <taxon>Metazoa</taxon>
        <taxon>Chordata</taxon>
        <taxon>Craniata</taxon>
        <taxon>Vertebrata</taxon>
        <taxon>Euteleostomi</taxon>
        <taxon>Actinopterygii</taxon>
        <taxon>Neopterygii</taxon>
        <taxon>Teleostei</taxon>
        <taxon>Osteoglossocephala</taxon>
        <taxon>Osteoglossomorpha</taxon>
        <taxon>Osteoglossiformes</taxon>
        <taxon>Mormyridae</taxon>
        <taxon>Paramormyrops</taxon>
    </lineage>
</organism>
<feature type="region of interest" description="Disordered" evidence="2">
    <location>
        <begin position="31"/>
        <end position="82"/>
    </location>
</feature>
<feature type="region of interest" description="Disordered" evidence="2">
    <location>
        <begin position="1"/>
        <end position="20"/>
    </location>
</feature>
<evidence type="ECO:0000313" key="3">
    <source>
        <dbReference type="Ensembl" id="ENSPKIP00000007013.1"/>
    </source>
</evidence>
<evidence type="ECO:0000256" key="1">
    <source>
        <dbReference type="ARBA" id="ARBA00006481"/>
    </source>
</evidence>
<dbReference type="Ensembl" id="ENSPKIT00000031054.1">
    <property type="protein sequence ID" value="ENSPKIP00000007013.1"/>
    <property type="gene ID" value="ENSPKIG00000023071.1"/>
</dbReference>
<name>A0A3B3QLM0_9TELE</name>
<reference evidence="3" key="1">
    <citation type="submission" date="2025-08" db="UniProtKB">
        <authorList>
            <consortium name="Ensembl"/>
        </authorList>
    </citation>
    <scope>IDENTIFICATION</scope>
</reference>
<reference evidence="3" key="2">
    <citation type="submission" date="2025-09" db="UniProtKB">
        <authorList>
            <consortium name="Ensembl"/>
        </authorList>
    </citation>
    <scope>IDENTIFICATION</scope>
</reference>
<dbReference type="InterPro" id="IPR029199">
    <property type="entry name" value="THRAP3_BCLAF1"/>
</dbReference>
<dbReference type="GO" id="GO:0045944">
    <property type="term" value="P:positive regulation of transcription by RNA polymerase II"/>
    <property type="evidence" value="ECO:0007669"/>
    <property type="project" value="TreeGrafter"/>
</dbReference>
<dbReference type="GO" id="GO:0016592">
    <property type="term" value="C:mediator complex"/>
    <property type="evidence" value="ECO:0007669"/>
    <property type="project" value="TreeGrafter"/>
</dbReference>
<dbReference type="AlphaFoldDB" id="A0A3B3QLM0"/>
<dbReference type="PANTHER" id="PTHR15268:SF4">
    <property type="entry name" value="BCL-2-ASSOCIATED TRANSCRIPTION FACTOR 1"/>
    <property type="match status" value="1"/>
</dbReference>
<dbReference type="GO" id="GO:0003712">
    <property type="term" value="F:transcription coregulator activity"/>
    <property type="evidence" value="ECO:0007669"/>
    <property type="project" value="TreeGrafter"/>
</dbReference>
<dbReference type="Proteomes" id="UP000261540">
    <property type="component" value="Unplaced"/>
</dbReference>
<sequence length="82" mass="9687">MPVLSYPPQHDDRDDGTDYWVKRGRGRGLFQRGRGRFPFRKSSSSPKWTHDKYQCEGNEEEEEEEGAEGEERKDPQKDEKVE</sequence>
<protein>
    <recommendedName>
        <fullName evidence="5">Btz domain-containing protein</fullName>
    </recommendedName>
</protein>
<evidence type="ECO:0000313" key="4">
    <source>
        <dbReference type="Proteomes" id="UP000261540"/>
    </source>
</evidence>